<name>A0A0K1NMV0_9BACT</name>
<evidence type="ECO:0000313" key="3">
    <source>
        <dbReference type="EMBL" id="QUB86050.1"/>
    </source>
</evidence>
<gene>
    <name evidence="2" type="ORF">ADJ77_11680</name>
    <name evidence="3" type="ORF">J5A51_01930</name>
</gene>
<evidence type="ECO:0000259" key="1">
    <source>
        <dbReference type="SMART" id="SM00860"/>
    </source>
</evidence>
<keyword evidence="5" id="KW-1185">Reference proteome</keyword>
<dbReference type="Gene3D" id="3.40.1580.10">
    <property type="entry name" value="SMI1/KNR4-like"/>
    <property type="match status" value="1"/>
</dbReference>
<dbReference type="eggNOG" id="ENOG50333QN">
    <property type="taxonomic scope" value="Bacteria"/>
</dbReference>
<dbReference type="EMBL" id="CP012075">
    <property type="protein sequence ID" value="AKU70417.1"/>
    <property type="molecule type" value="Genomic_DNA"/>
</dbReference>
<dbReference type="OrthoDB" id="6637351at2"/>
<proteinExistence type="predicted"/>
<evidence type="ECO:0000313" key="4">
    <source>
        <dbReference type="Proteomes" id="UP000060345"/>
    </source>
</evidence>
<dbReference type="InterPro" id="IPR037883">
    <property type="entry name" value="Knr4/Smi1-like_sf"/>
</dbReference>
<dbReference type="EMBL" id="CP072369">
    <property type="protein sequence ID" value="QUB86050.1"/>
    <property type="molecule type" value="Genomic_DNA"/>
</dbReference>
<dbReference type="KEGG" id="pfus:ADJ77_11680"/>
<dbReference type="Proteomes" id="UP000060345">
    <property type="component" value="Chromosome 2"/>
</dbReference>
<dbReference type="SUPFAM" id="SSF160631">
    <property type="entry name" value="SMI1/KNR4-like"/>
    <property type="match status" value="1"/>
</dbReference>
<organism evidence="2 4">
    <name type="scientific">Prevotella fusca JCM 17724</name>
    <dbReference type="NCBI Taxonomy" id="1236517"/>
    <lineage>
        <taxon>Bacteria</taxon>
        <taxon>Pseudomonadati</taxon>
        <taxon>Bacteroidota</taxon>
        <taxon>Bacteroidia</taxon>
        <taxon>Bacteroidales</taxon>
        <taxon>Prevotellaceae</taxon>
        <taxon>Prevotella</taxon>
    </lineage>
</organism>
<dbReference type="Proteomes" id="UP000682005">
    <property type="component" value="Chromosome 2"/>
</dbReference>
<protein>
    <submittedName>
        <fullName evidence="2">1,3-beta-glucan synthase regulator</fullName>
    </submittedName>
    <submittedName>
        <fullName evidence="3">SMI1/KNR4 family protein</fullName>
    </submittedName>
</protein>
<dbReference type="AlphaFoldDB" id="A0A0K1NMV0"/>
<dbReference type="SMART" id="SM00860">
    <property type="entry name" value="SMI1_KNR4"/>
    <property type="match status" value="1"/>
</dbReference>
<feature type="domain" description="Knr4/Smi1-like" evidence="1">
    <location>
        <begin position="9"/>
        <end position="136"/>
    </location>
</feature>
<dbReference type="RefSeq" id="WP_025078207.1">
    <property type="nucleotide sequence ID" value="NZ_BAKO01000010.1"/>
</dbReference>
<accession>A0A0K1NMV0</accession>
<evidence type="ECO:0000313" key="2">
    <source>
        <dbReference type="EMBL" id="AKU70417.1"/>
    </source>
</evidence>
<reference evidence="3 5" key="2">
    <citation type="submission" date="2021-03" db="EMBL/GenBank/DDBJ databases">
        <title>Human Oral Microbial Genomes.</title>
        <authorList>
            <person name="Johnston C.D."/>
            <person name="Chen T."/>
            <person name="Dewhirst F.E."/>
        </authorList>
    </citation>
    <scope>NUCLEOTIDE SEQUENCE [LARGE SCALE GENOMIC DNA]</scope>
    <source>
        <strain evidence="3 5">W1435</strain>
    </source>
</reference>
<reference evidence="2 4" key="1">
    <citation type="submission" date="2015-07" db="EMBL/GenBank/DDBJ databases">
        <authorList>
            <person name="Noorani M."/>
        </authorList>
    </citation>
    <scope>NUCLEOTIDE SEQUENCE [LARGE SCALE GENOMIC DNA]</scope>
    <source>
        <strain evidence="2 4">W1435</strain>
    </source>
</reference>
<sequence length="138" mass="15817">MEFEQTEQQLTTAELAAFEQQFNIKLPMAFKEHYLKHNGGYPPYEYVKGIANVLTINGFYPIKYGRLPVEKIIADYGKSGIVFDGKIPFAYDNGGNMYLISLEADTYGHIFIIETEFLEDKNYTLVSKSFTDFLGSFH</sequence>
<evidence type="ECO:0000313" key="5">
    <source>
        <dbReference type="Proteomes" id="UP000682005"/>
    </source>
</evidence>
<dbReference type="Pfam" id="PF09346">
    <property type="entry name" value="SMI1_KNR4"/>
    <property type="match status" value="1"/>
</dbReference>
<dbReference type="InterPro" id="IPR018958">
    <property type="entry name" value="Knr4/Smi1-like_dom"/>
</dbReference>